<dbReference type="InterPro" id="IPR035093">
    <property type="entry name" value="RelE/ParE_toxin_dom_sf"/>
</dbReference>
<accession>A0ABS3PXR2</accession>
<name>A0ABS3PXR2_9FLAO</name>
<keyword evidence="2" id="KW-1185">Reference proteome</keyword>
<dbReference type="RefSeq" id="WP_009416595.1">
    <property type="nucleotide sequence ID" value="NZ_JAGDYP010000004.1"/>
</dbReference>
<proteinExistence type="predicted"/>
<evidence type="ECO:0000313" key="1">
    <source>
        <dbReference type="EMBL" id="MBO1884124.1"/>
    </source>
</evidence>
<dbReference type="EMBL" id="JAGDYP010000004">
    <property type="protein sequence ID" value="MBO1884124.1"/>
    <property type="molecule type" value="Genomic_DNA"/>
</dbReference>
<dbReference type="Gene3D" id="3.30.2310.20">
    <property type="entry name" value="RelE-like"/>
    <property type="match status" value="1"/>
</dbReference>
<organism evidence="1 2">
    <name type="scientific">Capnocytophaga bilenii</name>
    <dbReference type="NCBI Taxonomy" id="2819369"/>
    <lineage>
        <taxon>Bacteria</taxon>
        <taxon>Pseudomonadati</taxon>
        <taxon>Bacteroidota</taxon>
        <taxon>Flavobacteriia</taxon>
        <taxon>Flavobacteriales</taxon>
        <taxon>Flavobacteriaceae</taxon>
        <taxon>Capnocytophaga</taxon>
    </lineage>
</organism>
<protein>
    <submittedName>
        <fullName evidence="1">Type II toxin-antitoxin system RelE/ParE family toxin</fullName>
    </submittedName>
</protein>
<comment type="caution">
    <text evidence="1">The sequence shown here is derived from an EMBL/GenBank/DDBJ whole genome shotgun (WGS) entry which is preliminary data.</text>
</comment>
<sequence length="97" mass="11761">MVIRWSFEAKKDYHNSLDYWEEHNGSFEYSSKIIKAVEELELELSNTPLYLGRYSRELQMYVRDILKGRFLIYFTVNEAEDLIEIHYFRGVKQQSIE</sequence>
<dbReference type="Proteomes" id="UP000681610">
    <property type="component" value="Unassembled WGS sequence"/>
</dbReference>
<gene>
    <name evidence="1" type="ORF">J4N46_06775</name>
</gene>
<evidence type="ECO:0000313" key="2">
    <source>
        <dbReference type="Proteomes" id="UP000681610"/>
    </source>
</evidence>
<reference evidence="1 2" key="1">
    <citation type="submission" date="2021-03" db="EMBL/GenBank/DDBJ databases">
        <title>Isolation and description of Capnocytophaga bilenii sp. nov., a novel Capnocytophaga species, isolated from a gingivitis subject.</title>
        <authorList>
            <person name="Antezack A."/>
            <person name="Monnet-Corti V."/>
            <person name="La Scola B."/>
        </authorList>
    </citation>
    <scope>NUCLEOTIDE SEQUENCE [LARGE SCALE GENOMIC DNA]</scope>
    <source>
        <strain evidence="1 2">Marseille-Q4570</strain>
    </source>
</reference>